<dbReference type="Pfam" id="PF02771">
    <property type="entry name" value="Acyl-CoA_dh_N"/>
    <property type="match status" value="1"/>
</dbReference>
<dbReference type="GO" id="GO:0005737">
    <property type="term" value="C:cytoplasm"/>
    <property type="evidence" value="ECO:0007669"/>
    <property type="project" value="TreeGrafter"/>
</dbReference>
<dbReference type="InterPro" id="IPR050741">
    <property type="entry name" value="Acyl-CoA_dehydrogenase"/>
</dbReference>
<dbReference type="Pfam" id="PF08028">
    <property type="entry name" value="Acyl-CoA_dh_2"/>
    <property type="match status" value="1"/>
</dbReference>
<dbReference type="AlphaFoldDB" id="A0A501PRQ6"/>
<feature type="domain" description="Acyl-CoA dehydrogenase C-terminal" evidence="4">
    <location>
        <begin position="244"/>
        <end position="375"/>
    </location>
</feature>
<protein>
    <submittedName>
        <fullName evidence="5">Acyl-CoA dehydrogenase</fullName>
    </submittedName>
</protein>
<dbReference type="InterPro" id="IPR046373">
    <property type="entry name" value="Acyl-CoA_Oxase/DH_mid-dom_sf"/>
</dbReference>
<dbReference type="EMBL" id="VFIY01000004">
    <property type="protein sequence ID" value="TPD63210.1"/>
    <property type="molecule type" value="Genomic_DNA"/>
</dbReference>
<accession>A0A501PRQ6</accession>
<dbReference type="InterPro" id="IPR013107">
    <property type="entry name" value="Acyl-CoA_DH_C"/>
</dbReference>
<dbReference type="InterPro" id="IPR036250">
    <property type="entry name" value="AcylCo_DH-like_C"/>
</dbReference>
<dbReference type="PANTHER" id="PTHR48083:SF19">
    <property type="entry name" value="FLAVIN-DEPENDENT MONOOXYGENASE, OXYGENASE SUBUNIT HSAA"/>
    <property type="match status" value="1"/>
</dbReference>
<dbReference type="OrthoDB" id="7316074at2"/>
<keyword evidence="1" id="KW-0560">Oxidoreductase</keyword>
<dbReference type="InterPro" id="IPR037069">
    <property type="entry name" value="AcylCoA_DH/ox_N_sf"/>
</dbReference>
<evidence type="ECO:0000313" key="5">
    <source>
        <dbReference type="EMBL" id="TPD63210.1"/>
    </source>
</evidence>
<dbReference type="PANTHER" id="PTHR48083">
    <property type="entry name" value="MEDIUM-CHAIN SPECIFIC ACYL-COA DEHYDROGENASE, MITOCHONDRIAL-RELATED"/>
    <property type="match status" value="1"/>
</dbReference>
<dbReference type="Gene3D" id="2.40.110.10">
    <property type="entry name" value="Butyryl-CoA Dehydrogenase, subunit A, domain 2"/>
    <property type="match status" value="1"/>
</dbReference>
<evidence type="ECO:0000256" key="2">
    <source>
        <dbReference type="ARBA" id="ARBA00049661"/>
    </source>
</evidence>
<sequence length="397" mass="43294">MSASSFADVAYDEAVQRTRDLVPVLRERAERSAKERIVLPETLDAFHRSGVLRALQPKRYGGMELDFTSVFDIGFEMGRGCASTSWTLVNLMIHHWMLALYDDKAQEDIWGDNPDAGIASGVIPSQGQATPVDGGYEVSGYWNFSSGVHVSDWNMLATTVRDGDKVVDLRLVLLHKSQYEVIDDWQVIGMEATGSMSVKAEKVFVPEHRALSMYQLGGGDVAPGTKVNTSPLYKVALSMLSGHVIGSAIAGNAQGALEMTIDSIKQRSAVTTGAKLRDIQAVQMRIGKAGAKIDAGVNIIRHDMLEGQDIARAGGVPDQERKLRSKRNVSFGAGLFREAVDEVFTLAGANAIYHRYPIQRMFRDTYAGSSHILFSPDINYSTWGLLALGGVVNNPTL</sequence>
<gene>
    <name evidence="5" type="ORF">FIV46_03810</name>
</gene>
<comment type="similarity">
    <text evidence="2">Belongs to the HpaH/HsaA monooxygenase family.</text>
</comment>
<dbReference type="PIRSF" id="PIRSF016578">
    <property type="entry name" value="HsaA"/>
    <property type="match status" value="1"/>
</dbReference>
<comment type="caution">
    <text evidence="5">The sequence shown here is derived from an EMBL/GenBank/DDBJ whole genome shotgun (WGS) entry which is preliminary data.</text>
</comment>
<name>A0A501PRQ6_9PROT</name>
<dbReference type="InterPro" id="IPR009100">
    <property type="entry name" value="AcylCoA_DH/oxidase_NM_dom_sf"/>
</dbReference>
<dbReference type="GO" id="GO:0016712">
    <property type="term" value="F:oxidoreductase activity, acting on paired donors, with incorporation or reduction of molecular oxygen, reduced flavin or flavoprotein as one donor, and incorporation of one atom of oxygen"/>
    <property type="evidence" value="ECO:0007669"/>
    <property type="project" value="TreeGrafter"/>
</dbReference>
<dbReference type="Proteomes" id="UP000319148">
    <property type="component" value="Unassembled WGS sequence"/>
</dbReference>
<evidence type="ECO:0000256" key="1">
    <source>
        <dbReference type="ARBA" id="ARBA00023002"/>
    </source>
</evidence>
<proteinExistence type="inferred from homology"/>
<dbReference type="Gene3D" id="1.20.140.10">
    <property type="entry name" value="Butyryl-CoA Dehydrogenase, subunit A, domain 3"/>
    <property type="match status" value="1"/>
</dbReference>
<dbReference type="Gene3D" id="1.10.540.10">
    <property type="entry name" value="Acyl-CoA dehydrogenase/oxidase, N-terminal domain"/>
    <property type="match status" value="1"/>
</dbReference>
<evidence type="ECO:0000259" key="4">
    <source>
        <dbReference type="Pfam" id="PF08028"/>
    </source>
</evidence>
<dbReference type="GO" id="GO:0033539">
    <property type="term" value="P:fatty acid beta-oxidation using acyl-CoA dehydrogenase"/>
    <property type="evidence" value="ECO:0007669"/>
    <property type="project" value="TreeGrafter"/>
</dbReference>
<keyword evidence="6" id="KW-1185">Reference proteome</keyword>
<dbReference type="GO" id="GO:0050660">
    <property type="term" value="F:flavin adenine dinucleotide binding"/>
    <property type="evidence" value="ECO:0007669"/>
    <property type="project" value="InterPro"/>
</dbReference>
<dbReference type="GO" id="GO:0003995">
    <property type="term" value="F:acyl-CoA dehydrogenase activity"/>
    <property type="evidence" value="ECO:0007669"/>
    <property type="project" value="TreeGrafter"/>
</dbReference>
<organism evidence="5 6">
    <name type="scientific">Emcibacter nanhaiensis</name>
    <dbReference type="NCBI Taxonomy" id="1505037"/>
    <lineage>
        <taxon>Bacteria</taxon>
        <taxon>Pseudomonadati</taxon>
        <taxon>Pseudomonadota</taxon>
        <taxon>Alphaproteobacteria</taxon>
        <taxon>Emcibacterales</taxon>
        <taxon>Emcibacteraceae</taxon>
        <taxon>Emcibacter</taxon>
    </lineage>
</organism>
<evidence type="ECO:0000313" key="6">
    <source>
        <dbReference type="Proteomes" id="UP000319148"/>
    </source>
</evidence>
<dbReference type="RefSeq" id="WP_139938529.1">
    <property type="nucleotide sequence ID" value="NZ_JBHSYP010000022.1"/>
</dbReference>
<evidence type="ECO:0000259" key="3">
    <source>
        <dbReference type="Pfam" id="PF02771"/>
    </source>
</evidence>
<dbReference type="SUPFAM" id="SSF56645">
    <property type="entry name" value="Acyl-CoA dehydrogenase NM domain-like"/>
    <property type="match status" value="1"/>
</dbReference>
<dbReference type="InterPro" id="IPR013786">
    <property type="entry name" value="AcylCoA_DH/ox_N"/>
</dbReference>
<reference evidence="6" key="1">
    <citation type="submission" date="2019-06" db="EMBL/GenBank/DDBJ databases">
        <title>The complete genome of Emcibacter congregatus ZYLT.</title>
        <authorList>
            <person name="Zhao Z."/>
        </authorList>
    </citation>
    <scope>NUCLEOTIDE SEQUENCE [LARGE SCALE GENOMIC DNA]</scope>
    <source>
        <strain evidence="6">MCCC 1A06723</strain>
    </source>
</reference>
<dbReference type="SUPFAM" id="SSF47203">
    <property type="entry name" value="Acyl-CoA dehydrogenase C-terminal domain-like"/>
    <property type="match status" value="1"/>
</dbReference>
<feature type="domain" description="Acyl-CoA dehydrogenase/oxidase N-terminal" evidence="3">
    <location>
        <begin position="27"/>
        <end position="108"/>
    </location>
</feature>